<comment type="similarity">
    <text evidence="1">Belongs to the YciI family.</text>
</comment>
<reference evidence="3 4" key="1">
    <citation type="journal article" date="2014" name="J. Biotechnol.">
        <title>Complete genome sequence of the actinobacterium Amycolatopsis japonica MG417-CF17(T) (=DSM 44213T) producing (S,S)-N,N'-ethylenediaminedisuccinic acid.</title>
        <authorList>
            <person name="Stegmann E."/>
            <person name="Albersmeier A."/>
            <person name="Spohn M."/>
            <person name="Gert H."/>
            <person name="Weber T."/>
            <person name="Wohlleben W."/>
            <person name="Kalinowski J."/>
            <person name="Ruckert C."/>
        </authorList>
    </citation>
    <scope>NUCLEOTIDE SEQUENCE [LARGE SCALE GENOMIC DNA]</scope>
    <source>
        <strain evidence="4">MG417-CF17 (DSM 44213)</strain>
    </source>
</reference>
<keyword evidence="4" id="KW-1185">Reference proteome</keyword>
<evidence type="ECO:0000313" key="4">
    <source>
        <dbReference type="Proteomes" id="UP000028492"/>
    </source>
</evidence>
<dbReference type="InterPro" id="IPR011008">
    <property type="entry name" value="Dimeric_a/b-barrel"/>
</dbReference>
<dbReference type="Proteomes" id="UP000028492">
    <property type="component" value="Chromosome"/>
</dbReference>
<dbReference type="AlphaFoldDB" id="A0A075UUM5"/>
<dbReference type="PANTHER" id="PTHR37828">
    <property type="entry name" value="GSR2449 PROTEIN"/>
    <property type="match status" value="1"/>
</dbReference>
<organism evidence="3 4">
    <name type="scientific">Amycolatopsis japonica</name>
    <dbReference type="NCBI Taxonomy" id="208439"/>
    <lineage>
        <taxon>Bacteria</taxon>
        <taxon>Bacillati</taxon>
        <taxon>Actinomycetota</taxon>
        <taxon>Actinomycetes</taxon>
        <taxon>Pseudonocardiales</taxon>
        <taxon>Pseudonocardiaceae</taxon>
        <taxon>Amycolatopsis</taxon>
        <taxon>Amycolatopsis japonica group</taxon>
    </lineage>
</organism>
<dbReference type="HOGENOM" id="CLU_110355_6_1_11"/>
<evidence type="ECO:0000256" key="1">
    <source>
        <dbReference type="ARBA" id="ARBA00007689"/>
    </source>
</evidence>
<dbReference type="STRING" id="208439.AJAP_04900"/>
<dbReference type="Pfam" id="PF03795">
    <property type="entry name" value="YCII"/>
    <property type="match status" value="1"/>
</dbReference>
<proteinExistence type="inferred from homology"/>
<sequence length="142" mass="15834">MPTMVPQPEKEGQITHSGHCASTLHISPASTSVILEIRVYLQLMFVVLLTYTAPIEEIDYVLPDHADWLTKQYEHGNFLASGRRNPRIGGVIITKPMARGKLDAILATDPFSIKHMATYEVIEFSPTRTAPELRAINEAVVH</sequence>
<dbReference type="eggNOG" id="COG2350">
    <property type="taxonomic scope" value="Bacteria"/>
</dbReference>
<protein>
    <recommendedName>
        <fullName evidence="2">YCII-related domain-containing protein</fullName>
    </recommendedName>
</protein>
<gene>
    <name evidence="3" type="ORF">AJAP_04900</name>
</gene>
<accession>A0A075UUM5</accession>
<dbReference type="PANTHER" id="PTHR37828:SF1">
    <property type="entry name" value="YCII-RELATED DOMAIN-CONTAINING PROTEIN"/>
    <property type="match status" value="1"/>
</dbReference>
<dbReference type="InterPro" id="IPR005545">
    <property type="entry name" value="YCII"/>
</dbReference>
<evidence type="ECO:0000313" key="3">
    <source>
        <dbReference type="EMBL" id="AIG73900.1"/>
    </source>
</evidence>
<dbReference type="SUPFAM" id="SSF54909">
    <property type="entry name" value="Dimeric alpha+beta barrel"/>
    <property type="match status" value="1"/>
</dbReference>
<name>A0A075UUM5_9PSEU</name>
<evidence type="ECO:0000259" key="2">
    <source>
        <dbReference type="Pfam" id="PF03795"/>
    </source>
</evidence>
<dbReference type="EMBL" id="CP008953">
    <property type="protein sequence ID" value="AIG73900.1"/>
    <property type="molecule type" value="Genomic_DNA"/>
</dbReference>
<dbReference type="KEGG" id="aja:AJAP_04900"/>
<feature type="domain" description="YCII-related" evidence="2">
    <location>
        <begin position="44"/>
        <end position="125"/>
    </location>
</feature>